<feature type="transmembrane region" description="Helical" evidence="1">
    <location>
        <begin position="231"/>
        <end position="252"/>
    </location>
</feature>
<accession>A0AAD0U405</accession>
<dbReference type="CDD" id="cd04187">
    <property type="entry name" value="DPM1_like_bac"/>
    <property type="match status" value="1"/>
</dbReference>
<dbReference type="Gene3D" id="3.90.550.10">
    <property type="entry name" value="Spore Coat Polysaccharide Biosynthesis Protein SpsA, Chain A"/>
    <property type="match status" value="1"/>
</dbReference>
<gene>
    <name evidence="3" type="ORF">RC54_02395</name>
</gene>
<sequence length="308" mass="35084">MNKKLSIVVPVYFNGASLPHLFSELTALEEQLATRSVDLELIFVDDGSRDDSLERLLEFRNKRQGTRVVKLTRNFGAVHCSKTGMKFVTGDAFMVVAADLQDPPELVLDMVDRWLNGAKFVICERITRQDPAVSKMYSWIYYKLLKLLVMKDYPDGGYDMALMDKVFLPHLQNSSKSVFTPLLAYWLGYKPDVIKYHRRARKHGKSGWTFAKKFNAFLDVMLGFSIRPIRLISGMGVLVALLSFVYGGLVVVNALFNRIPIEGFATVVALITFLLGLIIVMLGVIGEYLWRIFEETNKRPETVIDEIW</sequence>
<dbReference type="RefSeq" id="WP_061790446.1">
    <property type="nucleotide sequence ID" value="NZ_CP024996.1"/>
</dbReference>
<evidence type="ECO:0000256" key="1">
    <source>
        <dbReference type="SAM" id="Phobius"/>
    </source>
</evidence>
<dbReference type="Pfam" id="PF00535">
    <property type="entry name" value="Glycos_transf_2"/>
    <property type="match status" value="1"/>
</dbReference>
<evidence type="ECO:0000313" key="3">
    <source>
        <dbReference type="EMBL" id="AYR22739.1"/>
    </source>
</evidence>
<reference evidence="3 4" key="1">
    <citation type="submission" date="2017-11" db="EMBL/GenBank/DDBJ databases">
        <title>Complete genome sequence of Herbaspirillum rubrisubalbicans DSM 11543.</title>
        <authorList>
            <person name="Chen M."/>
            <person name="An Q."/>
        </authorList>
    </citation>
    <scope>NUCLEOTIDE SEQUENCE [LARGE SCALE GENOMIC DNA]</scope>
    <source>
        <strain evidence="3 4">DSM 11543</strain>
    </source>
</reference>
<dbReference type="PANTHER" id="PTHR48090:SF8">
    <property type="entry name" value="GLYCOSYLTRANSFERASE CSBB-RELATED"/>
    <property type="match status" value="1"/>
</dbReference>
<dbReference type="AlphaFoldDB" id="A0AAD0U405"/>
<dbReference type="EMBL" id="CP024996">
    <property type="protein sequence ID" value="AYR22739.1"/>
    <property type="molecule type" value="Genomic_DNA"/>
</dbReference>
<name>A0AAD0U405_9BURK</name>
<dbReference type="InterPro" id="IPR029044">
    <property type="entry name" value="Nucleotide-diphossugar_trans"/>
</dbReference>
<dbReference type="SUPFAM" id="SSF53448">
    <property type="entry name" value="Nucleotide-diphospho-sugar transferases"/>
    <property type="match status" value="1"/>
</dbReference>
<evidence type="ECO:0000259" key="2">
    <source>
        <dbReference type="Pfam" id="PF00535"/>
    </source>
</evidence>
<dbReference type="InterPro" id="IPR001173">
    <property type="entry name" value="Glyco_trans_2-like"/>
</dbReference>
<dbReference type="PANTHER" id="PTHR48090">
    <property type="entry name" value="UNDECAPRENYL-PHOSPHATE 4-DEOXY-4-FORMAMIDO-L-ARABINOSE TRANSFERASE-RELATED"/>
    <property type="match status" value="1"/>
</dbReference>
<dbReference type="InterPro" id="IPR050256">
    <property type="entry name" value="Glycosyltransferase_2"/>
</dbReference>
<feature type="domain" description="Glycosyltransferase 2-like" evidence="2">
    <location>
        <begin position="6"/>
        <end position="165"/>
    </location>
</feature>
<keyword evidence="1" id="KW-0472">Membrane</keyword>
<organism evidence="3 4">
    <name type="scientific">Herbaspirillum rubrisubalbicans</name>
    <dbReference type="NCBI Taxonomy" id="80842"/>
    <lineage>
        <taxon>Bacteria</taxon>
        <taxon>Pseudomonadati</taxon>
        <taxon>Pseudomonadota</taxon>
        <taxon>Betaproteobacteria</taxon>
        <taxon>Burkholderiales</taxon>
        <taxon>Oxalobacteraceae</taxon>
        <taxon>Herbaspirillum</taxon>
    </lineage>
</organism>
<proteinExistence type="predicted"/>
<keyword evidence="1" id="KW-0812">Transmembrane</keyword>
<keyword evidence="1" id="KW-1133">Transmembrane helix</keyword>
<evidence type="ECO:0000313" key="4">
    <source>
        <dbReference type="Proteomes" id="UP000269199"/>
    </source>
</evidence>
<feature type="transmembrane region" description="Helical" evidence="1">
    <location>
        <begin position="264"/>
        <end position="290"/>
    </location>
</feature>
<dbReference type="GO" id="GO:0005886">
    <property type="term" value="C:plasma membrane"/>
    <property type="evidence" value="ECO:0007669"/>
    <property type="project" value="TreeGrafter"/>
</dbReference>
<protein>
    <submittedName>
        <fullName evidence="3">Glycosyltransferase</fullName>
    </submittedName>
</protein>
<dbReference type="Proteomes" id="UP000269199">
    <property type="component" value="Chromosome"/>
</dbReference>